<accession>A0ABD2HZ04</accession>
<keyword evidence="2" id="KW-0479">Metal-binding</keyword>
<proteinExistence type="inferred from homology"/>
<dbReference type="Gene3D" id="1.10.630.10">
    <property type="entry name" value="Cytochrome P450"/>
    <property type="match status" value="1"/>
</dbReference>
<name>A0ABD2HZ04_9BILA</name>
<dbReference type="Proteomes" id="UP001620626">
    <property type="component" value="Unassembled WGS sequence"/>
</dbReference>
<dbReference type="InterPro" id="IPR036396">
    <property type="entry name" value="Cyt_P450_sf"/>
</dbReference>
<evidence type="ECO:0000256" key="3">
    <source>
        <dbReference type="ARBA" id="ARBA00023004"/>
    </source>
</evidence>
<evidence type="ECO:0000256" key="1">
    <source>
        <dbReference type="ARBA" id="ARBA00010617"/>
    </source>
</evidence>
<dbReference type="GO" id="GO:0046872">
    <property type="term" value="F:metal ion binding"/>
    <property type="evidence" value="ECO:0007669"/>
    <property type="project" value="UniProtKB-KW"/>
</dbReference>
<dbReference type="PANTHER" id="PTHR24300:SF369">
    <property type="entry name" value="CYTOCHROME P450 FAMILY"/>
    <property type="match status" value="1"/>
</dbReference>
<dbReference type="PANTHER" id="PTHR24300">
    <property type="entry name" value="CYTOCHROME P450 508A4-RELATED"/>
    <property type="match status" value="1"/>
</dbReference>
<dbReference type="EMBL" id="JBICBT010001340">
    <property type="protein sequence ID" value="KAL3072216.1"/>
    <property type="molecule type" value="Genomic_DNA"/>
</dbReference>
<keyword evidence="4" id="KW-0560">Oxidoreductase</keyword>
<keyword evidence="4" id="KW-0503">Monooxygenase</keyword>
<dbReference type="SUPFAM" id="SSF48264">
    <property type="entry name" value="Cytochrome P450"/>
    <property type="match status" value="1"/>
</dbReference>
<dbReference type="Pfam" id="PF00067">
    <property type="entry name" value="p450"/>
    <property type="match status" value="1"/>
</dbReference>
<evidence type="ECO:0000313" key="6">
    <source>
        <dbReference type="Proteomes" id="UP001620626"/>
    </source>
</evidence>
<organism evidence="5 6">
    <name type="scientific">Heterodera trifolii</name>
    <dbReference type="NCBI Taxonomy" id="157864"/>
    <lineage>
        <taxon>Eukaryota</taxon>
        <taxon>Metazoa</taxon>
        <taxon>Ecdysozoa</taxon>
        <taxon>Nematoda</taxon>
        <taxon>Chromadorea</taxon>
        <taxon>Rhabditida</taxon>
        <taxon>Tylenchina</taxon>
        <taxon>Tylenchomorpha</taxon>
        <taxon>Tylenchoidea</taxon>
        <taxon>Heteroderidae</taxon>
        <taxon>Heteroderinae</taxon>
        <taxon>Heterodera</taxon>
    </lineage>
</organism>
<evidence type="ECO:0000313" key="5">
    <source>
        <dbReference type="EMBL" id="KAL3072216.1"/>
    </source>
</evidence>
<dbReference type="InterPro" id="IPR001128">
    <property type="entry name" value="Cyt_P450"/>
</dbReference>
<comment type="caution">
    <text evidence="5">The sequence shown here is derived from an EMBL/GenBank/DDBJ whole genome shotgun (WGS) entry which is preliminary data.</text>
</comment>
<keyword evidence="3" id="KW-0408">Iron</keyword>
<dbReference type="InterPro" id="IPR050182">
    <property type="entry name" value="Cytochrome_P450_fam2"/>
</dbReference>
<keyword evidence="6" id="KW-1185">Reference proteome</keyword>
<protein>
    <recommendedName>
        <fullName evidence="7">Cytochrome P450</fullName>
    </recommendedName>
</protein>
<reference evidence="5 6" key="1">
    <citation type="submission" date="2024-10" db="EMBL/GenBank/DDBJ databases">
        <authorList>
            <person name="Kim D."/>
        </authorList>
    </citation>
    <scope>NUCLEOTIDE SEQUENCE [LARGE SCALE GENOMIC DNA]</scope>
    <source>
        <strain evidence="5">BH-2024</strain>
    </source>
</reference>
<evidence type="ECO:0000256" key="4">
    <source>
        <dbReference type="ARBA" id="ARBA00023033"/>
    </source>
</evidence>
<sequence>MQKELDGFCIEKEERNETEGKDAKMIIKTADWPKLPYVNAVTNEAQQMCNPLPLNLPHRTLADMQILTGRGANFRLGRGTIIVPQISCVLFDEQVNPALLFNFIGFLFFLKVFPNSRRFFPERFLNQKGQLERFE</sequence>
<dbReference type="GO" id="GO:0004497">
    <property type="term" value="F:monooxygenase activity"/>
    <property type="evidence" value="ECO:0007669"/>
    <property type="project" value="UniProtKB-KW"/>
</dbReference>
<comment type="similarity">
    <text evidence="1">Belongs to the cytochrome P450 family.</text>
</comment>
<evidence type="ECO:0000256" key="2">
    <source>
        <dbReference type="ARBA" id="ARBA00022723"/>
    </source>
</evidence>
<gene>
    <name evidence="5" type="ORF">niasHT_037603</name>
</gene>
<evidence type="ECO:0008006" key="7">
    <source>
        <dbReference type="Google" id="ProtNLM"/>
    </source>
</evidence>
<dbReference type="AlphaFoldDB" id="A0ABD2HZ04"/>